<dbReference type="InterPro" id="IPR038765">
    <property type="entry name" value="Papain-like_cys_pep_sf"/>
</dbReference>
<feature type="signal peptide" evidence="1">
    <location>
        <begin position="1"/>
        <end position="17"/>
    </location>
</feature>
<dbReference type="Gene3D" id="1.10.287.2250">
    <property type="match status" value="1"/>
</dbReference>
<evidence type="ECO:0000256" key="1">
    <source>
        <dbReference type="SAM" id="SignalP"/>
    </source>
</evidence>
<feature type="chain" id="PRO_5029648797" description="Cathepsin propeptide inhibitor domain-containing protein" evidence="1">
    <location>
        <begin position="18"/>
        <end position="64"/>
    </location>
</feature>
<dbReference type="InterPro" id="IPR013201">
    <property type="entry name" value="Prot_inhib_I29"/>
</dbReference>
<organism evidence="3 4">
    <name type="scientific">Perkinsus olseni</name>
    <name type="common">Perkinsus atlanticus</name>
    <dbReference type="NCBI Taxonomy" id="32597"/>
    <lineage>
        <taxon>Eukaryota</taxon>
        <taxon>Sar</taxon>
        <taxon>Alveolata</taxon>
        <taxon>Perkinsozoa</taxon>
        <taxon>Perkinsea</taxon>
        <taxon>Perkinsida</taxon>
        <taxon>Perkinsidae</taxon>
        <taxon>Perkinsus</taxon>
    </lineage>
</organism>
<accession>A0A7J6UEA3</accession>
<feature type="non-terminal residue" evidence="3">
    <location>
        <position position="1"/>
    </location>
</feature>
<evidence type="ECO:0000313" key="3">
    <source>
        <dbReference type="EMBL" id="KAF4755559.1"/>
    </source>
</evidence>
<proteinExistence type="predicted"/>
<protein>
    <recommendedName>
        <fullName evidence="2">Cathepsin propeptide inhibitor domain-containing protein</fullName>
    </recommendedName>
</protein>
<comment type="caution">
    <text evidence="3">The sequence shown here is derived from an EMBL/GenBank/DDBJ whole genome shotgun (WGS) entry which is preliminary data.</text>
</comment>
<dbReference type="Pfam" id="PF08246">
    <property type="entry name" value="Inhibitor_I29"/>
    <property type="match status" value="1"/>
</dbReference>
<evidence type="ECO:0000313" key="4">
    <source>
        <dbReference type="Proteomes" id="UP000553632"/>
    </source>
</evidence>
<sequence length="64" mass="7513">MLPVTVVLLSFVHLYQSLDHDIVNLAFAGFQQKHGKRYENEAEERKRADIFKANFDYIEKVNSQ</sequence>
<evidence type="ECO:0000259" key="2">
    <source>
        <dbReference type="Pfam" id="PF08246"/>
    </source>
</evidence>
<dbReference type="AlphaFoldDB" id="A0A7J6UEA3"/>
<reference evidence="3 4" key="1">
    <citation type="submission" date="2020-04" db="EMBL/GenBank/DDBJ databases">
        <title>Perkinsus olseni comparative genomics.</title>
        <authorList>
            <person name="Bogema D.R."/>
        </authorList>
    </citation>
    <scope>NUCLEOTIDE SEQUENCE [LARGE SCALE GENOMIC DNA]</scope>
    <source>
        <strain evidence="3 4">ATCC PRA-207</strain>
    </source>
</reference>
<dbReference type="EMBL" id="JABANO010004208">
    <property type="protein sequence ID" value="KAF4755559.1"/>
    <property type="molecule type" value="Genomic_DNA"/>
</dbReference>
<feature type="domain" description="Cathepsin propeptide inhibitor" evidence="2">
    <location>
        <begin position="27"/>
        <end position="62"/>
    </location>
</feature>
<keyword evidence="4" id="KW-1185">Reference proteome</keyword>
<dbReference type="Proteomes" id="UP000553632">
    <property type="component" value="Unassembled WGS sequence"/>
</dbReference>
<gene>
    <name evidence="3" type="ORF">FOZ63_013384</name>
</gene>
<dbReference type="SUPFAM" id="SSF54001">
    <property type="entry name" value="Cysteine proteinases"/>
    <property type="match status" value="1"/>
</dbReference>
<keyword evidence="1" id="KW-0732">Signal</keyword>
<name>A0A7J6UEA3_PEROL</name>